<dbReference type="InterPro" id="IPR030397">
    <property type="entry name" value="SEPARIN_core_dom"/>
</dbReference>
<dbReference type="GO" id="GO:0072686">
    <property type="term" value="C:mitotic spindle"/>
    <property type="evidence" value="ECO:0007669"/>
    <property type="project" value="TreeGrafter"/>
</dbReference>
<dbReference type="GO" id="GO:0006508">
    <property type="term" value="P:proteolysis"/>
    <property type="evidence" value="ECO:0007669"/>
    <property type="project" value="InterPro"/>
</dbReference>
<evidence type="ECO:0000256" key="2">
    <source>
        <dbReference type="ARBA" id="ARBA00012489"/>
    </source>
</evidence>
<dbReference type="GO" id="GO:0005737">
    <property type="term" value="C:cytoplasm"/>
    <property type="evidence" value="ECO:0007669"/>
    <property type="project" value="TreeGrafter"/>
</dbReference>
<keyword evidence="7" id="KW-1185">Reference proteome</keyword>
<dbReference type="Pfam" id="PF03568">
    <property type="entry name" value="Separin_C"/>
    <property type="match status" value="1"/>
</dbReference>
<keyword evidence="3" id="KW-0378">Hydrolase</keyword>
<evidence type="ECO:0000256" key="4">
    <source>
        <dbReference type="ARBA" id="ARBA00022829"/>
    </source>
</evidence>
<gene>
    <name evidence="6" type="ORF">HK100_004049</name>
</gene>
<evidence type="ECO:0000313" key="6">
    <source>
        <dbReference type="EMBL" id="KAJ3104491.1"/>
    </source>
</evidence>
<evidence type="ECO:0000259" key="5">
    <source>
        <dbReference type="PROSITE" id="PS51700"/>
    </source>
</evidence>
<comment type="catalytic activity">
    <reaction evidence="1">
        <text>All bonds known to be hydrolyzed by this endopeptidase have arginine in P1 and an acidic residue in P4. P6 is often occupied by an acidic residue or by a hydroxy-amino-acid residue, the phosphorylation of which enhances cleavage.</text>
        <dbReference type="EC" id="3.4.22.49"/>
    </reaction>
</comment>
<feature type="domain" description="Peptidase C50" evidence="5">
    <location>
        <begin position="434"/>
        <end position="546"/>
    </location>
</feature>
<dbReference type="EMBL" id="JADGJH010002054">
    <property type="protein sequence ID" value="KAJ3104491.1"/>
    <property type="molecule type" value="Genomic_DNA"/>
</dbReference>
<dbReference type="AlphaFoldDB" id="A0AAD5XD82"/>
<evidence type="ECO:0000313" key="7">
    <source>
        <dbReference type="Proteomes" id="UP001211907"/>
    </source>
</evidence>
<dbReference type="Proteomes" id="UP001211907">
    <property type="component" value="Unassembled WGS sequence"/>
</dbReference>
<accession>A0AAD5XD82</accession>
<dbReference type="EC" id="3.4.22.49" evidence="2"/>
<dbReference type="PANTHER" id="PTHR12792">
    <property type="entry name" value="EXTRA SPINDLE POLES 1-RELATED"/>
    <property type="match status" value="1"/>
</dbReference>
<dbReference type="GO" id="GO:0051307">
    <property type="term" value="P:meiotic chromosome separation"/>
    <property type="evidence" value="ECO:0007669"/>
    <property type="project" value="TreeGrafter"/>
</dbReference>
<proteinExistence type="predicted"/>
<dbReference type="GO" id="GO:0005634">
    <property type="term" value="C:nucleus"/>
    <property type="evidence" value="ECO:0007669"/>
    <property type="project" value="InterPro"/>
</dbReference>
<keyword evidence="4" id="KW-0159">Chromosome partition</keyword>
<dbReference type="GO" id="GO:0004197">
    <property type="term" value="F:cysteine-type endopeptidase activity"/>
    <property type="evidence" value="ECO:0007669"/>
    <property type="project" value="InterPro"/>
</dbReference>
<protein>
    <recommendedName>
        <fullName evidence="2">separase</fullName>
        <ecNumber evidence="2">3.4.22.49</ecNumber>
    </recommendedName>
</protein>
<evidence type="ECO:0000256" key="3">
    <source>
        <dbReference type="ARBA" id="ARBA00022801"/>
    </source>
</evidence>
<dbReference type="PANTHER" id="PTHR12792:SF0">
    <property type="entry name" value="SEPARIN"/>
    <property type="match status" value="1"/>
</dbReference>
<evidence type="ECO:0000256" key="1">
    <source>
        <dbReference type="ARBA" id="ARBA00000451"/>
    </source>
</evidence>
<name>A0AAD5XD82_9FUNG</name>
<dbReference type="InterPro" id="IPR005314">
    <property type="entry name" value="Peptidase_C50"/>
</dbReference>
<dbReference type="PROSITE" id="PS51700">
    <property type="entry name" value="SEPARIN"/>
    <property type="match status" value="1"/>
</dbReference>
<sequence>MNSYLNPAFSIPWCVPSKSQFPANKAGRKPQSASLEKNVSQLEELLIEAFQCAKAFGASQTLYNLCNKFALVNFIRAYLTGGINESTAKNISLATAFYLDQSKGVTSKRELLTILDDKKKAPSDPKFAYYSNETRWSPVDLSSEIINRLPRSWVVVSLSVEPALDDLYVSRISNGHSPVVFRLPMKRQAIREGEDDGFGLETILTEFADIISSSDRSSKVAAEMALANREQTRDDKISWWNNRYELDTRLRDLLLQIEKYWIGGFKGLLIQDDFLDHCYEAALFEFKTTVEHLTVKAVAGKARIKPLPLDCDLCCMILRLGSEPDPIDVEDLLYYLMDAYQYAGCPIGYDELNIDMMENSLSTAITKFHITRMRILASMQQHEEDRPHLILVLDKKLQCLPWESLPCLRGVSISRIPSLSFLHDKLSARREISKRNATYVLNPSKDLINTENEFRTPLSRFDFHLINTFITSENLGRNITWCGIVGRKPTEEEFESGLASSSLFFYFGHGGAEQYVRGHKIRKMDNCPVSFLMGCSSGKLSAPGEFDIAGTALNYLMGGSPAVVGNLWDVTDKDIDRFSRKMLTDLELLNETDFDNERKKRATAFEVDDNEMERQFFRLEQNQKSAMSLSEAVAAARESCDMKFIVGAAPVVYGIPIFFINFHDFSK</sequence>
<reference evidence="6" key="1">
    <citation type="submission" date="2020-05" db="EMBL/GenBank/DDBJ databases">
        <title>Phylogenomic resolution of chytrid fungi.</title>
        <authorList>
            <person name="Stajich J.E."/>
            <person name="Amses K."/>
            <person name="Simmons R."/>
            <person name="Seto K."/>
            <person name="Myers J."/>
            <person name="Bonds A."/>
            <person name="Quandt C.A."/>
            <person name="Barry K."/>
            <person name="Liu P."/>
            <person name="Grigoriev I."/>
            <person name="Longcore J.E."/>
            <person name="James T.Y."/>
        </authorList>
    </citation>
    <scope>NUCLEOTIDE SEQUENCE</scope>
    <source>
        <strain evidence="6">JEL0513</strain>
    </source>
</reference>
<comment type="caution">
    <text evidence="6">The sequence shown here is derived from an EMBL/GenBank/DDBJ whole genome shotgun (WGS) entry which is preliminary data.</text>
</comment>
<dbReference type="GO" id="GO:0044732">
    <property type="term" value="C:mitotic spindle pole body"/>
    <property type="evidence" value="ECO:0007669"/>
    <property type="project" value="TreeGrafter"/>
</dbReference>
<organism evidence="6 7">
    <name type="scientific">Physocladia obscura</name>
    <dbReference type="NCBI Taxonomy" id="109957"/>
    <lineage>
        <taxon>Eukaryota</taxon>
        <taxon>Fungi</taxon>
        <taxon>Fungi incertae sedis</taxon>
        <taxon>Chytridiomycota</taxon>
        <taxon>Chytridiomycota incertae sedis</taxon>
        <taxon>Chytridiomycetes</taxon>
        <taxon>Chytridiales</taxon>
        <taxon>Chytriomycetaceae</taxon>
        <taxon>Physocladia</taxon>
    </lineage>
</organism>